<sequence>MQGKTTDGRYNLQVQINRGTTISTLQGFAAETVAGPVLATGTKSASTIRAGLLDTMQF</sequence>
<evidence type="ECO:0000313" key="2">
    <source>
        <dbReference type="Proteomes" id="UP001412239"/>
    </source>
</evidence>
<keyword evidence="2" id="KW-1185">Reference proteome</keyword>
<proteinExistence type="predicted"/>
<organism evidence="1 2">
    <name type="scientific">Tuber aestivum</name>
    <name type="common">summer truffle</name>
    <dbReference type="NCBI Taxonomy" id="59557"/>
    <lineage>
        <taxon>Eukaryota</taxon>
        <taxon>Fungi</taxon>
        <taxon>Dikarya</taxon>
        <taxon>Ascomycota</taxon>
        <taxon>Pezizomycotina</taxon>
        <taxon>Pezizomycetes</taxon>
        <taxon>Pezizales</taxon>
        <taxon>Tuberaceae</taxon>
        <taxon>Tuber</taxon>
    </lineage>
</organism>
<dbReference type="AlphaFoldDB" id="A0A292PV66"/>
<reference evidence="1" key="1">
    <citation type="submission" date="2015-10" db="EMBL/GenBank/DDBJ databases">
        <authorList>
            <person name="Regsiter A."/>
            <person name="william w."/>
        </authorList>
    </citation>
    <scope>NUCLEOTIDE SEQUENCE</scope>
    <source>
        <strain evidence="1">Montdore</strain>
    </source>
</reference>
<dbReference type="EMBL" id="LN891048">
    <property type="protein sequence ID" value="CUS10383.1"/>
    <property type="molecule type" value="Genomic_DNA"/>
</dbReference>
<accession>A0A292PV66</accession>
<dbReference type="Proteomes" id="UP001412239">
    <property type="component" value="Unassembled WGS sequence"/>
</dbReference>
<name>A0A292PV66_9PEZI</name>
<protein>
    <submittedName>
        <fullName evidence="1">Uncharacterized protein</fullName>
    </submittedName>
</protein>
<evidence type="ECO:0000313" key="1">
    <source>
        <dbReference type="EMBL" id="CUS10383.1"/>
    </source>
</evidence>
<gene>
    <name evidence="1" type="ORF">GSTUAT00005464001</name>
</gene>